<gene>
    <name evidence="2" type="ORF">EZS28_041542</name>
</gene>
<dbReference type="InterPro" id="IPR036322">
    <property type="entry name" value="WD40_repeat_dom_sf"/>
</dbReference>
<protein>
    <submittedName>
        <fullName evidence="2">Uncharacterized protein</fullName>
    </submittedName>
</protein>
<evidence type="ECO:0000313" key="2">
    <source>
        <dbReference type="EMBL" id="KAA6362931.1"/>
    </source>
</evidence>
<reference evidence="2 3" key="1">
    <citation type="submission" date="2019-03" db="EMBL/GenBank/DDBJ databases">
        <title>Single cell metagenomics reveals metabolic interactions within the superorganism composed of flagellate Streblomastix strix and complex community of Bacteroidetes bacteria on its surface.</title>
        <authorList>
            <person name="Treitli S.C."/>
            <person name="Kolisko M."/>
            <person name="Husnik F."/>
            <person name="Keeling P."/>
            <person name="Hampl V."/>
        </authorList>
    </citation>
    <scope>NUCLEOTIDE SEQUENCE [LARGE SCALE GENOMIC DNA]</scope>
    <source>
        <strain evidence="2">ST1C</strain>
    </source>
</reference>
<organism evidence="2 3">
    <name type="scientific">Streblomastix strix</name>
    <dbReference type="NCBI Taxonomy" id="222440"/>
    <lineage>
        <taxon>Eukaryota</taxon>
        <taxon>Metamonada</taxon>
        <taxon>Preaxostyla</taxon>
        <taxon>Oxymonadida</taxon>
        <taxon>Streblomastigidae</taxon>
        <taxon>Streblomastix</taxon>
    </lineage>
</organism>
<evidence type="ECO:0000256" key="1">
    <source>
        <dbReference type="SAM" id="MobiDB-lite"/>
    </source>
</evidence>
<feature type="compositionally biased region" description="Polar residues" evidence="1">
    <location>
        <begin position="13"/>
        <end position="22"/>
    </location>
</feature>
<comment type="caution">
    <text evidence="2">The sequence shown here is derived from an EMBL/GenBank/DDBJ whole genome shotgun (WGS) entry which is preliminary data.</text>
</comment>
<dbReference type="Gene3D" id="2.130.10.10">
    <property type="entry name" value="YVTN repeat-like/Quinoprotein amine dehydrogenase"/>
    <property type="match status" value="1"/>
</dbReference>
<feature type="region of interest" description="Disordered" evidence="1">
    <location>
        <begin position="1"/>
        <end position="22"/>
    </location>
</feature>
<dbReference type="AlphaFoldDB" id="A0A5J4TZ63"/>
<dbReference type="Proteomes" id="UP000324800">
    <property type="component" value="Unassembled WGS sequence"/>
</dbReference>
<sequence length="205" mass="22318">MNKSVGHLVIPETKNQPSKFGSNSANQVTVNCTSLHPHKPYCIGAGTSFGDVLYLDLRNKQSAPEVQAKQGSIEQTEQKLTQMTNQLYIAPTTASLEQQPSGFSVFNHNDIRTPLAGTRGFASCTSVSFHRNNPDVIISASDNGTFITHTQIESNVELIDPSQFFRNRTHVHNSGIGSVSIHPYLDVALCTTNADHVLIIQSVGK</sequence>
<proteinExistence type="predicted"/>
<dbReference type="EMBL" id="SNRW01023542">
    <property type="protein sequence ID" value="KAA6362931.1"/>
    <property type="molecule type" value="Genomic_DNA"/>
</dbReference>
<evidence type="ECO:0000313" key="3">
    <source>
        <dbReference type="Proteomes" id="UP000324800"/>
    </source>
</evidence>
<accession>A0A5J4TZ63</accession>
<dbReference type="InterPro" id="IPR015943">
    <property type="entry name" value="WD40/YVTN_repeat-like_dom_sf"/>
</dbReference>
<name>A0A5J4TZ63_9EUKA</name>
<dbReference type="SUPFAM" id="SSF50978">
    <property type="entry name" value="WD40 repeat-like"/>
    <property type="match status" value="1"/>
</dbReference>